<evidence type="ECO:0000256" key="1">
    <source>
        <dbReference type="ARBA" id="ARBA00004651"/>
    </source>
</evidence>
<keyword evidence="3 7" id="KW-1003">Cell membrane</keyword>
<dbReference type="HOGENOM" id="CLU_1127402_0_0_5"/>
<dbReference type="Proteomes" id="UP000002565">
    <property type="component" value="Chromosome 1"/>
</dbReference>
<evidence type="ECO:0000256" key="3">
    <source>
        <dbReference type="ARBA" id="ARBA00022475"/>
    </source>
</evidence>
<evidence type="ECO:0000313" key="9">
    <source>
        <dbReference type="EMBL" id="ACD72762.1"/>
    </source>
</evidence>
<accession>A0A0F6ARC8</accession>
<dbReference type="Pfam" id="PF09335">
    <property type="entry name" value="VTT_dom"/>
    <property type="match status" value="1"/>
</dbReference>
<dbReference type="AlphaFoldDB" id="A0A0F6ARC8"/>
<reference evidence="9 10" key="1">
    <citation type="journal article" date="2008" name="PLoS ONE">
        <title>Genome sequence of Brucella abortus vaccine strain S19 compared to virulent strains yields candidate virulence genes.</title>
        <authorList>
            <person name="Crasta O.R."/>
            <person name="Folkerts O."/>
            <person name="Fei Z."/>
            <person name="Mane S.P."/>
            <person name="Evans C."/>
            <person name="Martino-Catt S."/>
            <person name="Bricker B."/>
            <person name="Yu G."/>
            <person name="Du L."/>
            <person name="Sobral B.W."/>
        </authorList>
    </citation>
    <scope>NUCLEOTIDE SEQUENCE [LARGE SCALE GENOMIC DNA]</scope>
    <source>
        <strain evidence="9 10">S19</strain>
    </source>
</reference>
<dbReference type="KEGG" id="bmc:BAbS19_I12650"/>
<protein>
    <submittedName>
        <fullName evidence="9">Putative membrane-associated alkaline phosphatase</fullName>
    </submittedName>
</protein>
<comment type="similarity">
    <text evidence="2 7">Belongs to the DedA family.</text>
</comment>
<evidence type="ECO:0000256" key="4">
    <source>
        <dbReference type="ARBA" id="ARBA00022692"/>
    </source>
</evidence>
<gene>
    <name evidence="9" type="ordered locus">BAbS19_I12650</name>
</gene>
<dbReference type="InterPro" id="IPR032816">
    <property type="entry name" value="VTT_dom"/>
</dbReference>
<dbReference type="PANTHER" id="PTHR30353:SF15">
    <property type="entry name" value="INNER MEMBRANE PROTEIN YABI"/>
    <property type="match status" value="1"/>
</dbReference>
<dbReference type="GO" id="GO:0005886">
    <property type="term" value="C:plasma membrane"/>
    <property type="evidence" value="ECO:0007669"/>
    <property type="project" value="UniProtKB-SubCell"/>
</dbReference>
<name>A0A0F6ARC8_BRUA1</name>
<sequence length="246" mass="26504">MIVSEIRFAVFEDGMESIIGDLGQFISDHRAWAGPIVGAIAFGESLAIIGMFIPATPIMIAIGGLVGAGIVEPLPVIIGAVIGAVAGDIISYLLGWWLGRNIIHKWPLNKYRSAVARARLLFRRYGFTAVFFGPVLRAGALYRADGGWHDVHGPDPIPDGKRAFGTRMGPAHVPSGLAGRARGRDIRQNGWRSYALVYHRYRHCHCHRNGYWRALFQGAPAPRAQARGAGIAGGVISHLSCGFASA</sequence>
<comment type="subcellular location">
    <subcellularLocation>
        <location evidence="1 7">Cell membrane</location>
        <topology evidence="1 7">Multi-pass membrane protein</topology>
    </subcellularLocation>
</comment>
<dbReference type="EMBL" id="CP000887">
    <property type="protein sequence ID" value="ACD72762.1"/>
    <property type="molecule type" value="Genomic_DNA"/>
</dbReference>
<feature type="transmembrane region" description="Helical" evidence="7">
    <location>
        <begin position="76"/>
        <end position="98"/>
    </location>
</feature>
<organism evidence="9 10">
    <name type="scientific">Brucella abortus (strain S19)</name>
    <dbReference type="NCBI Taxonomy" id="430066"/>
    <lineage>
        <taxon>Bacteria</taxon>
        <taxon>Pseudomonadati</taxon>
        <taxon>Pseudomonadota</taxon>
        <taxon>Alphaproteobacteria</taxon>
        <taxon>Hyphomicrobiales</taxon>
        <taxon>Brucellaceae</taxon>
        <taxon>Brucella/Ochrobactrum group</taxon>
        <taxon>Brucella</taxon>
    </lineage>
</organism>
<keyword evidence="4 7" id="KW-0812">Transmembrane</keyword>
<feature type="domain" description="VTT" evidence="8">
    <location>
        <begin position="53"/>
        <end position="136"/>
    </location>
</feature>
<keyword evidence="6 7" id="KW-0472">Membrane</keyword>
<evidence type="ECO:0000256" key="2">
    <source>
        <dbReference type="ARBA" id="ARBA00010792"/>
    </source>
</evidence>
<evidence type="ECO:0000256" key="7">
    <source>
        <dbReference type="RuleBase" id="RU367016"/>
    </source>
</evidence>
<comment type="caution">
    <text evidence="7">Lacks conserved residue(s) required for the propagation of feature annotation.</text>
</comment>
<evidence type="ECO:0000256" key="5">
    <source>
        <dbReference type="ARBA" id="ARBA00022989"/>
    </source>
</evidence>
<dbReference type="InterPro" id="IPR032818">
    <property type="entry name" value="DedA-like"/>
</dbReference>
<keyword evidence="5 7" id="KW-1133">Transmembrane helix</keyword>
<feature type="transmembrane region" description="Helical" evidence="7">
    <location>
        <begin position="46"/>
        <end position="70"/>
    </location>
</feature>
<evidence type="ECO:0000259" key="8">
    <source>
        <dbReference type="Pfam" id="PF09335"/>
    </source>
</evidence>
<dbReference type="PANTHER" id="PTHR30353">
    <property type="entry name" value="INNER MEMBRANE PROTEIN DEDA-RELATED"/>
    <property type="match status" value="1"/>
</dbReference>
<evidence type="ECO:0000313" key="10">
    <source>
        <dbReference type="Proteomes" id="UP000002565"/>
    </source>
</evidence>
<proteinExistence type="inferred from homology"/>
<evidence type="ECO:0000256" key="6">
    <source>
        <dbReference type="ARBA" id="ARBA00023136"/>
    </source>
</evidence>